<dbReference type="OrthoDB" id="2151160at2759"/>
<dbReference type="InterPro" id="IPR001005">
    <property type="entry name" value="SANT/Myb"/>
</dbReference>
<dbReference type="Gene3D" id="1.10.10.60">
    <property type="entry name" value="Homeodomain-like"/>
    <property type="match status" value="1"/>
</dbReference>
<reference evidence="3 4" key="2">
    <citation type="submission" date="2016-08" db="EMBL/GenBank/DDBJ databases">
        <title>Pervasive Adenine N6-methylation of Active Genes in Fungi.</title>
        <authorList>
            <consortium name="DOE Joint Genome Institute"/>
            <person name="Mondo S.J."/>
            <person name="Dannebaum R.O."/>
            <person name="Kuo R.C."/>
            <person name="Labutti K."/>
            <person name="Haridas S."/>
            <person name="Kuo A."/>
            <person name="Salamov A."/>
            <person name="Ahrendt S.R."/>
            <person name="Lipzen A."/>
            <person name="Sullivan W."/>
            <person name="Andreopoulos W.B."/>
            <person name="Clum A."/>
            <person name="Lindquist E."/>
            <person name="Daum C."/>
            <person name="Ramamoorthy G.K."/>
            <person name="Gryganskyi A."/>
            <person name="Culley D."/>
            <person name="Magnuson J.K."/>
            <person name="James T.Y."/>
            <person name="O'Malley M.A."/>
            <person name="Stajich J.E."/>
            <person name="Spatafora J.W."/>
            <person name="Visel A."/>
            <person name="Grigoriev I.V."/>
        </authorList>
    </citation>
    <scope>NUCLEOTIDE SEQUENCE [LARGE SCALE GENOMIC DNA]</scope>
    <source>
        <strain evidence="3 4">S4</strain>
    </source>
</reference>
<evidence type="ECO:0000313" key="4">
    <source>
        <dbReference type="Proteomes" id="UP000193944"/>
    </source>
</evidence>
<dbReference type="STRING" id="1754192.A0A1Y1XAL0"/>
<gene>
    <name evidence="3" type="ORF">BCR32DRAFT_326702</name>
</gene>
<keyword evidence="4" id="KW-1185">Reference proteome</keyword>
<sequence length="366" mass="43461">MDNINEYEKQRLENIRRNQEKLKELNLLSASLLFEDLSKEKNKKRKRTYEKKKTKEVKPVYKRITRNQAKLLNINVNNKEEVMKQDVKIKKEIEEEGKLIPAEEYFPEEVKNKAIIVDGHFNGWINPELIEKYHFEKSAKEAWDNNGGGKYSHKNPLGEFKETIKSVKPRNWSAAKYVASKLFQKNPNAYFYRHLEPGLTQNIGDWDDEEKELFIKIAKEFGCGDKWGIFSSYIPKRVGYQCANYYRQVIIPEGLIFDPNYKFSKWGKAIYCGSYNSKTKKNRKSDKNNDKENNNNSNNKQKKELRNTNDNEQIKYTNNNNQIKYTNNNEQIKKNNSKINETVEIMNNDHRPKNHKYSLRKRKPKL</sequence>
<feature type="compositionally biased region" description="Low complexity" evidence="1">
    <location>
        <begin position="314"/>
        <end position="329"/>
    </location>
</feature>
<reference evidence="3 4" key="1">
    <citation type="submission" date="2016-08" db="EMBL/GenBank/DDBJ databases">
        <title>A Parts List for Fungal Cellulosomes Revealed by Comparative Genomics.</title>
        <authorList>
            <consortium name="DOE Joint Genome Institute"/>
            <person name="Haitjema C.H."/>
            <person name="Gilmore S.P."/>
            <person name="Henske J.K."/>
            <person name="Solomon K.V."/>
            <person name="De Groot R."/>
            <person name="Kuo A."/>
            <person name="Mondo S.J."/>
            <person name="Salamov A.A."/>
            <person name="Labutti K."/>
            <person name="Zhao Z."/>
            <person name="Chiniquy J."/>
            <person name="Barry K."/>
            <person name="Brewer H.M."/>
            <person name="Purvine S.O."/>
            <person name="Wright A.T."/>
            <person name="Boxma B."/>
            <person name="Van Alen T."/>
            <person name="Hackstein J.H."/>
            <person name="Baker S.E."/>
            <person name="Grigoriev I.V."/>
            <person name="O'Malley M.A."/>
        </authorList>
    </citation>
    <scope>NUCLEOTIDE SEQUENCE [LARGE SCALE GENOMIC DNA]</scope>
    <source>
        <strain evidence="3 4">S4</strain>
    </source>
</reference>
<dbReference type="EMBL" id="MCFG01000087">
    <property type="protein sequence ID" value="ORX82778.1"/>
    <property type="molecule type" value="Genomic_DNA"/>
</dbReference>
<dbReference type="Proteomes" id="UP000193944">
    <property type="component" value="Unassembled WGS sequence"/>
</dbReference>
<dbReference type="AlphaFoldDB" id="A0A1Y1XAL0"/>
<evidence type="ECO:0000256" key="1">
    <source>
        <dbReference type="SAM" id="MobiDB-lite"/>
    </source>
</evidence>
<dbReference type="CDD" id="cd00167">
    <property type="entry name" value="SANT"/>
    <property type="match status" value="1"/>
</dbReference>
<feature type="compositionally biased region" description="Basic residues" evidence="1">
    <location>
        <begin position="352"/>
        <end position="366"/>
    </location>
</feature>
<feature type="region of interest" description="Disordered" evidence="1">
    <location>
        <begin position="345"/>
        <end position="366"/>
    </location>
</feature>
<dbReference type="PROSITE" id="PS50090">
    <property type="entry name" value="MYB_LIKE"/>
    <property type="match status" value="1"/>
</dbReference>
<dbReference type="InterPro" id="IPR009057">
    <property type="entry name" value="Homeodomain-like_sf"/>
</dbReference>
<comment type="caution">
    <text evidence="3">The sequence shown here is derived from an EMBL/GenBank/DDBJ whole genome shotgun (WGS) entry which is preliminary data.</text>
</comment>
<name>A0A1Y1XAL0_9FUNG</name>
<evidence type="ECO:0000313" key="3">
    <source>
        <dbReference type="EMBL" id="ORX82778.1"/>
    </source>
</evidence>
<dbReference type="SUPFAM" id="SSF46689">
    <property type="entry name" value="Homeodomain-like"/>
    <property type="match status" value="1"/>
</dbReference>
<evidence type="ECO:0000259" key="2">
    <source>
        <dbReference type="PROSITE" id="PS50090"/>
    </source>
</evidence>
<dbReference type="Pfam" id="PF00249">
    <property type="entry name" value="Myb_DNA-binding"/>
    <property type="match status" value="1"/>
</dbReference>
<feature type="domain" description="Myb-like" evidence="2">
    <location>
        <begin position="204"/>
        <end position="250"/>
    </location>
</feature>
<proteinExistence type="predicted"/>
<feature type="region of interest" description="Disordered" evidence="1">
    <location>
        <begin position="277"/>
        <end position="329"/>
    </location>
</feature>
<organism evidence="3 4">
    <name type="scientific">Anaeromyces robustus</name>
    <dbReference type="NCBI Taxonomy" id="1754192"/>
    <lineage>
        <taxon>Eukaryota</taxon>
        <taxon>Fungi</taxon>
        <taxon>Fungi incertae sedis</taxon>
        <taxon>Chytridiomycota</taxon>
        <taxon>Chytridiomycota incertae sedis</taxon>
        <taxon>Neocallimastigomycetes</taxon>
        <taxon>Neocallimastigales</taxon>
        <taxon>Neocallimastigaceae</taxon>
        <taxon>Anaeromyces</taxon>
    </lineage>
</organism>
<feature type="compositionally biased region" description="Basic and acidic residues" evidence="1">
    <location>
        <begin position="301"/>
        <end position="313"/>
    </location>
</feature>
<protein>
    <recommendedName>
        <fullName evidence="2">Myb-like domain-containing protein</fullName>
    </recommendedName>
</protein>
<accession>A0A1Y1XAL0</accession>